<dbReference type="Pfam" id="PF01636">
    <property type="entry name" value="APH"/>
    <property type="match status" value="1"/>
</dbReference>
<evidence type="ECO:0000313" key="3">
    <source>
        <dbReference type="Proteomes" id="UP000662857"/>
    </source>
</evidence>
<dbReference type="SUPFAM" id="SSF56112">
    <property type="entry name" value="Protein kinase-like (PK-like)"/>
    <property type="match status" value="1"/>
</dbReference>
<dbReference type="InterPro" id="IPR011009">
    <property type="entry name" value="Kinase-like_dom_sf"/>
</dbReference>
<sequence length="288" mass="32026">MSSALTSLSRQQQERLAQWLPGATVARDHSWGLVATTVLEVTHAGARFIVKAGGDDDHHIERELHAHRHWLRPWTGVGRAPALAHGDAEAKLIVTQYLPGELVLGGEHADDPAIYRQAGELLALLHTQLAIIDDEYEQRMNDRSLRWLDGPHRIEAAVVRRLRAEIATWPTPPAALVPTHGDWQPRNWLIHDGVVSVIDFGRAALRLPDTDFARLAVQDFRRDPALEQAFLAGYGADPRRADPRQPDAWRRTLVREAIGTAAWAYQVGDERFEAQGHRMIADALAGGA</sequence>
<gene>
    <name evidence="2" type="ORF">JQS43_17570</name>
</gene>
<evidence type="ECO:0000313" key="2">
    <source>
        <dbReference type="EMBL" id="QSB13414.1"/>
    </source>
</evidence>
<dbReference type="RefSeq" id="WP_239675496.1">
    <property type="nucleotide sequence ID" value="NZ_CP070499.1"/>
</dbReference>
<accession>A0A895Y6Q1</accession>
<dbReference type="EMBL" id="CP070499">
    <property type="protein sequence ID" value="QSB13414.1"/>
    <property type="molecule type" value="Genomic_DNA"/>
</dbReference>
<feature type="domain" description="Aminoglycoside phosphotransferase" evidence="1">
    <location>
        <begin position="46"/>
        <end position="243"/>
    </location>
</feature>
<dbReference type="KEGG" id="nhy:JQS43_17570"/>
<dbReference type="InterPro" id="IPR002575">
    <property type="entry name" value="Aminoglycoside_PTrfase"/>
</dbReference>
<protein>
    <submittedName>
        <fullName evidence="2">Phosphotransferase</fullName>
    </submittedName>
</protein>
<reference evidence="2" key="1">
    <citation type="submission" date="2021-02" db="EMBL/GenBank/DDBJ databases">
        <title>Natrosporangium hydrolyticum gen. nov., sp. nov, a haloalkaliphilic actinobacterium from a soda solonchak soil.</title>
        <authorList>
            <person name="Sorokin D.Y."/>
            <person name="Khijniak T.V."/>
            <person name="Zakharycheva A.P."/>
            <person name="Boueva O.V."/>
            <person name="Ariskina E.V."/>
            <person name="Hahnke R.L."/>
            <person name="Bunk B."/>
            <person name="Sproer C."/>
            <person name="Schumann P."/>
            <person name="Evtushenko L.I."/>
            <person name="Kublanov I.V."/>
        </authorList>
    </citation>
    <scope>NUCLEOTIDE SEQUENCE</scope>
    <source>
        <strain evidence="2">DSM 106523</strain>
    </source>
</reference>
<keyword evidence="3" id="KW-1185">Reference proteome</keyword>
<name>A0A895Y6Q1_9ACTN</name>
<organism evidence="2 3">
    <name type="scientific">Natronosporangium hydrolyticum</name>
    <dbReference type="NCBI Taxonomy" id="2811111"/>
    <lineage>
        <taxon>Bacteria</taxon>
        <taxon>Bacillati</taxon>
        <taxon>Actinomycetota</taxon>
        <taxon>Actinomycetes</taxon>
        <taxon>Micromonosporales</taxon>
        <taxon>Micromonosporaceae</taxon>
        <taxon>Natronosporangium</taxon>
    </lineage>
</organism>
<proteinExistence type="predicted"/>
<evidence type="ECO:0000259" key="1">
    <source>
        <dbReference type="Pfam" id="PF01636"/>
    </source>
</evidence>
<dbReference type="Proteomes" id="UP000662857">
    <property type="component" value="Chromosome"/>
</dbReference>
<dbReference type="AlphaFoldDB" id="A0A895Y6Q1"/>
<dbReference type="Gene3D" id="3.90.1200.10">
    <property type="match status" value="1"/>
</dbReference>